<keyword evidence="1" id="KW-0732">Signal</keyword>
<feature type="signal peptide" evidence="1">
    <location>
        <begin position="1"/>
        <end position="22"/>
    </location>
</feature>
<dbReference type="InterPro" id="IPR029058">
    <property type="entry name" value="AB_hydrolase_fold"/>
</dbReference>
<name>A0A9W9GDV8_9EURO</name>
<dbReference type="Proteomes" id="UP001149165">
    <property type="component" value="Unassembled WGS sequence"/>
</dbReference>
<dbReference type="EMBL" id="JAPQKH010000001">
    <property type="protein sequence ID" value="KAJ5116811.1"/>
    <property type="molecule type" value="Genomic_DNA"/>
</dbReference>
<dbReference type="GO" id="GO:0016020">
    <property type="term" value="C:membrane"/>
    <property type="evidence" value="ECO:0007669"/>
    <property type="project" value="TreeGrafter"/>
</dbReference>
<dbReference type="PANTHER" id="PTHR43798">
    <property type="entry name" value="MONOACYLGLYCEROL LIPASE"/>
    <property type="match status" value="1"/>
</dbReference>
<dbReference type="PANTHER" id="PTHR43798:SF33">
    <property type="entry name" value="HYDROLASE, PUTATIVE (AFU_ORTHOLOGUE AFUA_2G14860)-RELATED"/>
    <property type="match status" value="1"/>
</dbReference>
<dbReference type="GO" id="GO:0072330">
    <property type="term" value="P:monocarboxylic acid biosynthetic process"/>
    <property type="evidence" value="ECO:0007669"/>
    <property type="project" value="UniProtKB-ARBA"/>
</dbReference>
<dbReference type="InterPro" id="IPR050266">
    <property type="entry name" value="AB_hydrolase_sf"/>
</dbReference>
<sequence length="400" mass="44392">MNFLFIPLWLTSIFLALPTVAGASSCTDITLTVDASTYTHGIGLPDFFPRHPNFIDGFFNEAFSFIGRIWPFVAVEGSYNISATLCEPEEYNHANAIQLLSHGATYNKFYWSGIGLPEEQAKRYDWTRVAKNEGYATLAIDRLGAGNSSHPGPLLESHVNLEAEIFHQIVLKLRSGEIGDKKFSNVVYVGHSLGSLIGVRSTQLYPRDYDALVLTGWSANFMVGIPKILATGLRSARYIIPDRFGDRSPFYVALSLPEYTRKAFYGLSRSFDPEVVEWDFNHRDVCSGGELVSMMAGLTETAYTGPVHLIVGEADSIFCGWSGKCSRGPDSPPGNARRLFPVAHSFTYDIIPDLGHCLNLHYDAEKVFESAHEFLRRSVERQEGQSGQCSTFESVSLCHS</sequence>
<comment type="caution">
    <text evidence="3">The sequence shown here is derived from an EMBL/GenBank/DDBJ whole genome shotgun (WGS) entry which is preliminary data.</text>
</comment>
<feature type="chain" id="PRO_5040933289" evidence="1">
    <location>
        <begin position="23"/>
        <end position="400"/>
    </location>
</feature>
<dbReference type="AlphaFoldDB" id="A0A9W9GDV8"/>
<accession>A0A9W9GDV8</accession>
<dbReference type="OrthoDB" id="190201at2759"/>
<evidence type="ECO:0000313" key="4">
    <source>
        <dbReference type="Proteomes" id="UP001149165"/>
    </source>
</evidence>
<dbReference type="SUPFAM" id="SSF53474">
    <property type="entry name" value="alpha/beta-Hydrolases"/>
    <property type="match status" value="1"/>
</dbReference>
<organism evidence="3 4">
    <name type="scientific">Penicillium angulare</name>
    <dbReference type="NCBI Taxonomy" id="116970"/>
    <lineage>
        <taxon>Eukaryota</taxon>
        <taxon>Fungi</taxon>
        <taxon>Dikarya</taxon>
        <taxon>Ascomycota</taxon>
        <taxon>Pezizomycotina</taxon>
        <taxon>Eurotiomycetes</taxon>
        <taxon>Eurotiomycetidae</taxon>
        <taxon>Eurotiales</taxon>
        <taxon>Aspergillaceae</taxon>
        <taxon>Penicillium</taxon>
    </lineage>
</organism>
<dbReference type="InterPro" id="IPR000073">
    <property type="entry name" value="AB_hydrolase_1"/>
</dbReference>
<keyword evidence="4" id="KW-1185">Reference proteome</keyword>
<protein>
    <submittedName>
        <fullName evidence="3">Alpha/beta-hydrolase</fullName>
    </submittedName>
</protein>
<evidence type="ECO:0000259" key="2">
    <source>
        <dbReference type="Pfam" id="PF12697"/>
    </source>
</evidence>
<gene>
    <name evidence="3" type="ORF">N7456_001159</name>
</gene>
<feature type="domain" description="AB hydrolase-1" evidence="2">
    <location>
        <begin position="99"/>
        <end position="363"/>
    </location>
</feature>
<reference evidence="3" key="1">
    <citation type="submission" date="2022-11" db="EMBL/GenBank/DDBJ databases">
        <authorList>
            <person name="Petersen C."/>
        </authorList>
    </citation>
    <scope>NUCLEOTIDE SEQUENCE</scope>
    <source>
        <strain evidence="3">IBT 30069</strain>
    </source>
</reference>
<dbReference type="GO" id="GO:0017000">
    <property type="term" value="P:antibiotic biosynthetic process"/>
    <property type="evidence" value="ECO:0007669"/>
    <property type="project" value="UniProtKB-ARBA"/>
</dbReference>
<evidence type="ECO:0000256" key="1">
    <source>
        <dbReference type="SAM" id="SignalP"/>
    </source>
</evidence>
<proteinExistence type="predicted"/>
<reference evidence="3" key="2">
    <citation type="journal article" date="2023" name="IMA Fungus">
        <title>Comparative genomic study of the Penicillium genus elucidates a diverse pangenome and 15 lateral gene transfer events.</title>
        <authorList>
            <person name="Petersen C."/>
            <person name="Sorensen T."/>
            <person name="Nielsen M.R."/>
            <person name="Sondergaard T.E."/>
            <person name="Sorensen J.L."/>
            <person name="Fitzpatrick D.A."/>
            <person name="Frisvad J.C."/>
            <person name="Nielsen K.L."/>
        </authorList>
    </citation>
    <scope>NUCLEOTIDE SEQUENCE</scope>
    <source>
        <strain evidence="3">IBT 30069</strain>
    </source>
</reference>
<evidence type="ECO:0000313" key="3">
    <source>
        <dbReference type="EMBL" id="KAJ5116811.1"/>
    </source>
</evidence>
<dbReference type="Pfam" id="PF12697">
    <property type="entry name" value="Abhydrolase_6"/>
    <property type="match status" value="1"/>
</dbReference>
<dbReference type="Gene3D" id="3.40.50.1820">
    <property type="entry name" value="alpha/beta hydrolase"/>
    <property type="match status" value="1"/>
</dbReference>